<dbReference type="AlphaFoldDB" id="A0AAD7LP09"/>
<keyword evidence="3 11" id="KW-0349">Heme</keyword>
<dbReference type="InterPro" id="IPR050651">
    <property type="entry name" value="Plant_Cytochrome_P450_Monoox"/>
</dbReference>
<protein>
    <submittedName>
        <fullName evidence="13">Cytochrome P450</fullName>
    </submittedName>
</protein>
<dbReference type="KEGG" id="qsa:O6P43_016925"/>
<gene>
    <name evidence="13" type="ORF">O6P43_016925</name>
</gene>
<keyword evidence="6" id="KW-1133">Transmembrane helix</keyword>
<reference evidence="13" key="1">
    <citation type="journal article" date="2023" name="Science">
        <title>Elucidation of the pathway for biosynthesis of saponin adjuvants from the soapbark tree.</title>
        <authorList>
            <person name="Reed J."/>
            <person name="Orme A."/>
            <person name="El-Demerdash A."/>
            <person name="Owen C."/>
            <person name="Martin L.B.B."/>
            <person name="Misra R.C."/>
            <person name="Kikuchi S."/>
            <person name="Rejzek M."/>
            <person name="Martin A.C."/>
            <person name="Harkess A."/>
            <person name="Leebens-Mack J."/>
            <person name="Louveau T."/>
            <person name="Stephenson M.J."/>
            <person name="Osbourn A."/>
        </authorList>
    </citation>
    <scope>NUCLEOTIDE SEQUENCE</scope>
    <source>
        <strain evidence="13">S10</strain>
    </source>
</reference>
<dbReference type="GO" id="GO:0016020">
    <property type="term" value="C:membrane"/>
    <property type="evidence" value="ECO:0007669"/>
    <property type="project" value="UniProtKB-SubCell"/>
</dbReference>
<evidence type="ECO:0000256" key="5">
    <source>
        <dbReference type="ARBA" id="ARBA00022723"/>
    </source>
</evidence>
<sequence length="515" mass="58868">MAAGALALLVFYNLLWKKRNFNTKIKGRVLPEPSGALPILGHVLQLSRKVQFQRTMAAFADKYGPIFLIRMGMHPTLIVSNHEIAKECFTTNDQTFASRPLFNQGKYLGYNNASYGFASYGAYWRHIRKVARLEILSTQRVEALKHTVFASEINIMIEDLFLFCKNNGGNSKVDMTQCIENLPFNVMLKVMTGRRYSVSFHDAAKGEVKHLKDMTNEFMYLFGQVEASDLFPFLGWFNFQTKYLKSMKRLAKEMDELSESWIEEHTTMKQKGDQTFDQNNFIDILLSVIEEKNNYGYSRDTIIKASITSLVLGATDTTATTILWLLSLLLNNKHTLKLVQEELDLHVGRERKVEYSDINNLVYLQATVKETLRLYPPGPVLAPHLANEDCQVQGYHVPKGTRLIINAWKMHRDPNVWPEPEEFKPERFLTTHKGVDASGKHFVLLPFGSGRRSCPGYTFATQLMYLTIARLLQGFDFTMPSNEPIDMSETISISLSRETPLEVCLTPRLSPELYA</sequence>
<dbReference type="PRINTS" id="PR00385">
    <property type="entry name" value="P450"/>
</dbReference>
<evidence type="ECO:0000256" key="1">
    <source>
        <dbReference type="ARBA" id="ARBA00004167"/>
    </source>
</evidence>
<name>A0AAD7LP09_QUISA</name>
<dbReference type="PANTHER" id="PTHR47947:SF1">
    <property type="entry name" value="CYTOCHROME P450 82E3"/>
    <property type="match status" value="1"/>
</dbReference>
<keyword evidence="14" id="KW-1185">Reference proteome</keyword>
<dbReference type="Gene3D" id="1.10.630.10">
    <property type="entry name" value="Cytochrome P450"/>
    <property type="match status" value="1"/>
</dbReference>
<proteinExistence type="inferred from homology"/>
<evidence type="ECO:0000256" key="2">
    <source>
        <dbReference type="ARBA" id="ARBA00010617"/>
    </source>
</evidence>
<dbReference type="GO" id="GO:0005506">
    <property type="term" value="F:iron ion binding"/>
    <property type="evidence" value="ECO:0007669"/>
    <property type="project" value="InterPro"/>
</dbReference>
<evidence type="ECO:0000256" key="7">
    <source>
        <dbReference type="ARBA" id="ARBA00023002"/>
    </source>
</evidence>
<dbReference type="PANTHER" id="PTHR47947">
    <property type="entry name" value="CYTOCHROME P450 82C3-RELATED"/>
    <property type="match status" value="1"/>
</dbReference>
<dbReference type="InterPro" id="IPR017972">
    <property type="entry name" value="Cyt_P450_CS"/>
</dbReference>
<evidence type="ECO:0000256" key="10">
    <source>
        <dbReference type="ARBA" id="ARBA00023136"/>
    </source>
</evidence>
<dbReference type="FunFam" id="1.10.630.10:FF:000026">
    <property type="entry name" value="Cytochrome P450 82C4"/>
    <property type="match status" value="1"/>
</dbReference>
<evidence type="ECO:0000256" key="11">
    <source>
        <dbReference type="PIRSR" id="PIRSR602401-1"/>
    </source>
</evidence>
<dbReference type="EMBL" id="JARAOO010000007">
    <property type="protein sequence ID" value="KAJ7961598.1"/>
    <property type="molecule type" value="Genomic_DNA"/>
</dbReference>
<dbReference type="Pfam" id="PF00067">
    <property type="entry name" value="p450"/>
    <property type="match status" value="1"/>
</dbReference>
<keyword evidence="5 11" id="KW-0479">Metal-binding</keyword>
<evidence type="ECO:0000313" key="14">
    <source>
        <dbReference type="Proteomes" id="UP001163823"/>
    </source>
</evidence>
<keyword evidence="9 12" id="KW-0503">Monooxygenase</keyword>
<keyword evidence="4" id="KW-0812">Transmembrane</keyword>
<evidence type="ECO:0000313" key="13">
    <source>
        <dbReference type="EMBL" id="KAJ7961598.1"/>
    </source>
</evidence>
<evidence type="ECO:0000256" key="12">
    <source>
        <dbReference type="RuleBase" id="RU000461"/>
    </source>
</evidence>
<dbReference type="SUPFAM" id="SSF48264">
    <property type="entry name" value="Cytochrome P450"/>
    <property type="match status" value="1"/>
</dbReference>
<comment type="subcellular location">
    <subcellularLocation>
        <location evidence="1">Membrane</location>
        <topology evidence="1">Single-pass membrane protein</topology>
    </subcellularLocation>
</comment>
<keyword evidence="10" id="KW-0472">Membrane</keyword>
<dbReference type="GO" id="GO:0016705">
    <property type="term" value="F:oxidoreductase activity, acting on paired donors, with incorporation or reduction of molecular oxygen"/>
    <property type="evidence" value="ECO:0007669"/>
    <property type="project" value="InterPro"/>
</dbReference>
<dbReference type="GO" id="GO:0004497">
    <property type="term" value="F:monooxygenase activity"/>
    <property type="evidence" value="ECO:0007669"/>
    <property type="project" value="UniProtKB-KW"/>
</dbReference>
<dbReference type="GO" id="GO:0020037">
    <property type="term" value="F:heme binding"/>
    <property type="evidence" value="ECO:0007669"/>
    <property type="project" value="InterPro"/>
</dbReference>
<keyword evidence="7 12" id="KW-0560">Oxidoreductase</keyword>
<keyword evidence="8 11" id="KW-0408">Iron</keyword>
<evidence type="ECO:0000256" key="9">
    <source>
        <dbReference type="ARBA" id="ARBA00023033"/>
    </source>
</evidence>
<evidence type="ECO:0000256" key="8">
    <source>
        <dbReference type="ARBA" id="ARBA00023004"/>
    </source>
</evidence>
<dbReference type="InterPro" id="IPR001128">
    <property type="entry name" value="Cyt_P450"/>
</dbReference>
<evidence type="ECO:0000256" key="6">
    <source>
        <dbReference type="ARBA" id="ARBA00022989"/>
    </source>
</evidence>
<dbReference type="PROSITE" id="PS00086">
    <property type="entry name" value="CYTOCHROME_P450"/>
    <property type="match status" value="1"/>
</dbReference>
<dbReference type="PRINTS" id="PR00463">
    <property type="entry name" value="EP450I"/>
</dbReference>
<comment type="cofactor">
    <cofactor evidence="11">
        <name>heme</name>
        <dbReference type="ChEBI" id="CHEBI:30413"/>
    </cofactor>
</comment>
<dbReference type="InterPro" id="IPR036396">
    <property type="entry name" value="Cyt_P450_sf"/>
</dbReference>
<comment type="similarity">
    <text evidence="2 12">Belongs to the cytochrome P450 family.</text>
</comment>
<evidence type="ECO:0000256" key="4">
    <source>
        <dbReference type="ARBA" id="ARBA00022692"/>
    </source>
</evidence>
<evidence type="ECO:0000256" key="3">
    <source>
        <dbReference type="ARBA" id="ARBA00022617"/>
    </source>
</evidence>
<comment type="caution">
    <text evidence="13">The sequence shown here is derived from an EMBL/GenBank/DDBJ whole genome shotgun (WGS) entry which is preliminary data.</text>
</comment>
<dbReference type="InterPro" id="IPR002401">
    <property type="entry name" value="Cyt_P450_E_grp-I"/>
</dbReference>
<feature type="binding site" description="axial binding residue" evidence="11">
    <location>
        <position position="454"/>
    </location>
    <ligand>
        <name>heme</name>
        <dbReference type="ChEBI" id="CHEBI:30413"/>
    </ligand>
    <ligandPart>
        <name>Fe</name>
        <dbReference type="ChEBI" id="CHEBI:18248"/>
    </ligandPart>
</feature>
<organism evidence="13 14">
    <name type="scientific">Quillaja saponaria</name>
    <name type="common">Soap bark tree</name>
    <dbReference type="NCBI Taxonomy" id="32244"/>
    <lineage>
        <taxon>Eukaryota</taxon>
        <taxon>Viridiplantae</taxon>
        <taxon>Streptophyta</taxon>
        <taxon>Embryophyta</taxon>
        <taxon>Tracheophyta</taxon>
        <taxon>Spermatophyta</taxon>
        <taxon>Magnoliopsida</taxon>
        <taxon>eudicotyledons</taxon>
        <taxon>Gunneridae</taxon>
        <taxon>Pentapetalae</taxon>
        <taxon>rosids</taxon>
        <taxon>fabids</taxon>
        <taxon>Fabales</taxon>
        <taxon>Quillajaceae</taxon>
        <taxon>Quillaja</taxon>
    </lineage>
</organism>
<dbReference type="Proteomes" id="UP001163823">
    <property type="component" value="Chromosome 7"/>
</dbReference>
<accession>A0AAD7LP09</accession>